<sequence length="167" mass="18411">MATYTADQINKATTEGADHFVKSFYPALQSNRKTLSSYYADSIGTILLNGNQIANGAAVQQIFEKDMPPTHYEISSYDCQMLNPNYNPASATLAGSGAAESKGSGPLNISMLLTVSGSVRYGESRDLPNRVFSETFVLVPNEQMQQGRKDPRQKKYLIQCQNFRLVV</sequence>
<proteinExistence type="predicted"/>
<dbReference type="InterPro" id="IPR018222">
    <property type="entry name" value="Nuclear_transport_factor_2_euk"/>
</dbReference>
<dbReference type="AlphaFoldDB" id="A0A168BS50"/>
<organism evidence="2 3">
    <name type="scientific">Ascosphaera apis ARSEF 7405</name>
    <dbReference type="NCBI Taxonomy" id="392613"/>
    <lineage>
        <taxon>Eukaryota</taxon>
        <taxon>Fungi</taxon>
        <taxon>Dikarya</taxon>
        <taxon>Ascomycota</taxon>
        <taxon>Pezizomycotina</taxon>
        <taxon>Eurotiomycetes</taxon>
        <taxon>Eurotiomycetidae</taxon>
        <taxon>Onygenales</taxon>
        <taxon>Ascosphaeraceae</taxon>
        <taxon>Ascosphaera</taxon>
    </lineage>
</organism>
<comment type="caution">
    <text evidence="2">The sequence shown here is derived from an EMBL/GenBank/DDBJ whole genome shotgun (WGS) entry which is preliminary data.</text>
</comment>
<evidence type="ECO:0000313" key="2">
    <source>
        <dbReference type="EMBL" id="KZZ95669.1"/>
    </source>
</evidence>
<name>A0A168BS50_9EURO</name>
<evidence type="ECO:0000259" key="1">
    <source>
        <dbReference type="PROSITE" id="PS50177"/>
    </source>
</evidence>
<keyword evidence="3" id="KW-1185">Reference proteome</keyword>
<dbReference type="EMBL" id="AZGZ01000004">
    <property type="protein sequence ID" value="KZZ95669.1"/>
    <property type="molecule type" value="Genomic_DNA"/>
</dbReference>
<evidence type="ECO:0000313" key="3">
    <source>
        <dbReference type="Proteomes" id="UP000242877"/>
    </source>
</evidence>
<dbReference type="Pfam" id="PF02136">
    <property type="entry name" value="NTF2"/>
    <property type="match status" value="1"/>
</dbReference>
<dbReference type="VEuPathDB" id="FungiDB:AAP_01345"/>
<dbReference type="SUPFAM" id="SSF54427">
    <property type="entry name" value="NTF2-like"/>
    <property type="match status" value="1"/>
</dbReference>
<dbReference type="InterPro" id="IPR032710">
    <property type="entry name" value="NTF2-like_dom_sf"/>
</dbReference>
<dbReference type="PROSITE" id="PS50177">
    <property type="entry name" value="NTF2_DOMAIN"/>
    <property type="match status" value="1"/>
</dbReference>
<dbReference type="InterPro" id="IPR045875">
    <property type="entry name" value="NTF2"/>
</dbReference>
<reference evidence="2 3" key="1">
    <citation type="journal article" date="2016" name="Genome Biol. Evol.">
        <title>Divergent and convergent evolution of fungal pathogenicity.</title>
        <authorList>
            <person name="Shang Y."/>
            <person name="Xiao G."/>
            <person name="Zheng P."/>
            <person name="Cen K."/>
            <person name="Zhan S."/>
            <person name="Wang C."/>
        </authorList>
    </citation>
    <scope>NUCLEOTIDE SEQUENCE [LARGE SCALE GENOMIC DNA]</scope>
    <source>
        <strain evidence="2 3">ARSEF 7405</strain>
    </source>
</reference>
<accession>A0A168BS50</accession>
<dbReference type="PANTHER" id="PTHR12612">
    <property type="entry name" value="NUCLEAR TRANSPORT FACTOR 2"/>
    <property type="match status" value="1"/>
</dbReference>
<gene>
    <name evidence="2" type="ORF">AAP_01345</name>
</gene>
<feature type="domain" description="NTF2" evidence="1">
    <location>
        <begin position="16"/>
        <end position="165"/>
    </location>
</feature>
<dbReference type="OrthoDB" id="25408at2759"/>
<protein>
    <submittedName>
        <fullName evidence="2">Nuclear transport factor 2</fullName>
    </submittedName>
</protein>
<dbReference type="InterPro" id="IPR002075">
    <property type="entry name" value="NTF2_dom"/>
</dbReference>
<dbReference type="Gene3D" id="3.10.450.50">
    <property type="match status" value="1"/>
</dbReference>
<dbReference type="GO" id="GO:0006913">
    <property type="term" value="P:nucleocytoplasmic transport"/>
    <property type="evidence" value="ECO:0007669"/>
    <property type="project" value="InterPro"/>
</dbReference>
<dbReference type="Proteomes" id="UP000242877">
    <property type="component" value="Unassembled WGS sequence"/>
</dbReference>